<evidence type="ECO:0000256" key="3">
    <source>
        <dbReference type="ARBA" id="ARBA00023002"/>
    </source>
</evidence>
<reference evidence="4" key="2">
    <citation type="submission" date="2023-01" db="EMBL/GenBank/DDBJ databases">
        <authorList>
            <person name="Petersen C."/>
        </authorList>
    </citation>
    <scope>NUCLEOTIDE SEQUENCE</scope>
    <source>
        <strain evidence="4">IBT 17514</strain>
    </source>
</reference>
<accession>A0AAD6HA82</accession>
<dbReference type="Gene3D" id="3.40.50.720">
    <property type="entry name" value="NAD(P)-binding Rossmann-like Domain"/>
    <property type="match status" value="1"/>
</dbReference>
<proteinExistence type="inferred from homology"/>
<name>A0AAD6HA82_9EURO</name>
<reference evidence="4" key="1">
    <citation type="journal article" date="2023" name="IMA Fungus">
        <title>Comparative genomic study of the Penicillium genus elucidates a diverse pangenome and 15 lateral gene transfer events.</title>
        <authorList>
            <person name="Petersen C."/>
            <person name="Sorensen T."/>
            <person name="Nielsen M.R."/>
            <person name="Sondergaard T.E."/>
            <person name="Sorensen J.L."/>
            <person name="Fitzpatrick D.A."/>
            <person name="Frisvad J.C."/>
            <person name="Nielsen K.L."/>
        </authorList>
    </citation>
    <scope>NUCLEOTIDE SEQUENCE</scope>
    <source>
        <strain evidence="4">IBT 17514</strain>
    </source>
</reference>
<dbReference type="Proteomes" id="UP001215712">
    <property type="component" value="Unassembled WGS sequence"/>
</dbReference>
<dbReference type="PRINTS" id="PR00081">
    <property type="entry name" value="GDHRDH"/>
</dbReference>
<dbReference type="AlphaFoldDB" id="A0AAD6HA82"/>
<sequence>MTSIPRPSEKNVRELVEGHVAIVTGAAQGIGFATASLLARHGAHVVLVDLRQTDLQRACEQIGLQSTYHVCDVSDWDQQVALFKRVTSTIGPISLLVCNAAVNPEISLVRQMSPEKRAEMNSQVKYNFLADELDNTEDSEPSLKRPSTEIFDINLNSVIFGLKLGIHYMKPNGGGRIVVTGSAVSYVSFPFHPLYTASKHAVLGLVRSAAQMEDVTRAGISVSWIAPWLTLTPMVEGIATTTQPDALKSSPEDTAWGILAAAAAESPNGKGYWVQGTDISEVEGAYSEVAGRLMRENAF</sequence>
<dbReference type="InterPro" id="IPR002347">
    <property type="entry name" value="SDR_fam"/>
</dbReference>
<evidence type="ECO:0000313" key="4">
    <source>
        <dbReference type="EMBL" id="KAJ5701010.1"/>
    </source>
</evidence>
<dbReference type="SUPFAM" id="SSF51735">
    <property type="entry name" value="NAD(P)-binding Rossmann-fold domains"/>
    <property type="match status" value="1"/>
</dbReference>
<dbReference type="EMBL" id="JAQJAN010000024">
    <property type="protein sequence ID" value="KAJ5701010.1"/>
    <property type="molecule type" value="Genomic_DNA"/>
</dbReference>
<dbReference type="PANTHER" id="PTHR44229:SF4">
    <property type="entry name" value="15-HYDROXYPROSTAGLANDIN DEHYDROGENASE [NAD(+)]"/>
    <property type="match status" value="1"/>
</dbReference>
<keyword evidence="5" id="KW-1185">Reference proteome</keyword>
<gene>
    <name evidence="4" type="ORF">N7493_012056</name>
</gene>
<evidence type="ECO:0000313" key="5">
    <source>
        <dbReference type="Proteomes" id="UP001215712"/>
    </source>
</evidence>
<keyword evidence="3" id="KW-0560">Oxidoreductase</keyword>
<dbReference type="PROSITE" id="PS00061">
    <property type="entry name" value="ADH_SHORT"/>
    <property type="match status" value="1"/>
</dbReference>
<evidence type="ECO:0000256" key="1">
    <source>
        <dbReference type="ARBA" id="ARBA00006484"/>
    </source>
</evidence>
<comment type="caution">
    <text evidence="4">The sequence shown here is derived from an EMBL/GenBank/DDBJ whole genome shotgun (WGS) entry which is preliminary data.</text>
</comment>
<dbReference type="GO" id="GO:0016616">
    <property type="term" value="F:oxidoreductase activity, acting on the CH-OH group of donors, NAD or NADP as acceptor"/>
    <property type="evidence" value="ECO:0007669"/>
    <property type="project" value="TreeGrafter"/>
</dbReference>
<protein>
    <submittedName>
        <fullName evidence="4">Uncharacterized protein</fullName>
    </submittedName>
</protein>
<dbReference type="InterPro" id="IPR020904">
    <property type="entry name" value="Sc_DH/Rdtase_CS"/>
</dbReference>
<organism evidence="4 5">
    <name type="scientific">Penicillium malachiteum</name>
    <dbReference type="NCBI Taxonomy" id="1324776"/>
    <lineage>
        <taxon>Eukaryota</taxon>
        <taxon>Fungi</taxon>
        <taxon>Dikarya</taxon>
        <taxon>Ascomycota</taxon>
        <taxon>Pezizomycotina</taxon>
        <taxon>Eurotiomycetes</taxon>
        <taxon>Eurotiomycetidae</taxon>
        <taxon>Eurotiales</taxon>
        <taxon>Aspergillaceae</taxon>
        <taxon>Penicillium</taxon>
    </lineage>
</organism>
<dbReference type="Pfam" id="PF00106">
    <property type="entry name" value="adh_short"/>
    <property type="match status" value="2"/>
</dbReference>
<dbReference type="GO" id="GO:0005737">
    <property type="term" value="C:cytoplasm"/>
    <property type="evidence" value="ECO:0007669"/>
    <property type="project" value="TreeGrafter"/>
</dbReference>
<dbReference type="InterPro" id="IPR036291">
    <property type="entry name" value="NAD(P)-bd_dom_sf"/>
</dbReference>
<dbReference type="PANTHER" id="PTHR44229">
    <property type="entry name" value="15-HYDROXYPROSTAGLANDIN DEHYDROGENASE [NAD(+)]"/>
    <property type="match status" value="1"/>
</dbReference>
<keyword evidence="2" id="KW-0521">NADP</keyword>
<evidence type="ECO:0000256" key="2">
    <source>
        <dbReference type="ARBA" id="ARBA00022857"/>
    </source>
</evidence>
<comment type="similarity">
    <text evidence="1">Belongs to the short-chain dehydrogenases/reductases (SDR) family.</text>
</comment>